<dbReference type="EMBL" id="PNHE01000034">
    <property type="protein sequence ID" value="PMC57944.1"/>
    <property type="molecule type" value="Genomic_DNA"/>
</dbReference>
<protein>
    <submittedName>
        <fullName evidence="1">Uncharacterized protein</fullName>
    </submittedName>
</protein>
<dbReference type="RefSeq" id="WP_102227998.1">
    <property type="nucleotide sequence ID" value="NZ_PNHE01000034.1"/>
</dbReference>
<accession>A0A2N6SLJ1</accession>
<sequence length="180" mass="21073">MSSVIIVGLLLAFIIYRHNRKPMIQTKTIKRSLTSREKKELLQYIDQLSKQQERLINRINSTINPDTYFKAIDDHTKVLNELVTLTKKYHLPFKLEVGARRDGVVEELSESDLSDVFDESITHFIDKYFNEEQEEAAKLKTHNGYPNRMKRKKDELLLHRPHLSQAHCDQIDALWGDIGL</sequence>
<name>A0A2N6SLJ1_9LACT</name>
<keyword evidence="2" id="KW-1185">Reference proteome</keyword>
<comment type="caution">
    <text evidence="1">The sequence shown here is derived from an EMBL/GenBank/DDBJ whole genome shotgun (WGS) entry which is preliminary data.</text>
</comment>
<dbReference type="STRING" id="84521.SAMN04487994_10196"/>
<dbReference type="AlphaFoldDB" id="A0A2N6SLJ1"/>
<organism evidence="1 2">
    <name type="scientific">Dolosicoccus paucivorans</name>
    <dbReference type="NCBI Taxonomy" id="84521"/>
    <lineage>
        <taxon>Bacteria</taxon>
        <taxon>Bacillati</taxon>
        <taxon>Bacillota</taxon>
        <taxon>Bacilli</taxon>
        <taxon>Lactobacillales</taxon>
        <taxon>Aerococcaceae</taxon>
        <taxon>Dolosicoccus</taxon>
    </lineage>
</organism>
<evidence type="ECO:0000313" key="1">
    <source>
        <dbReference type="EMBL" id="PMC57944.1"/>
    </source>
</evidence>
<gene>
    <name evidence="1" type="ORF">CJ205_07015</name>
</gene>
<evidence type="ECO:0000313" key="2">
    <source>
        <dbReference type="Proteomes" id="UP000235682"/>
    </source>
</evidence>
<reference evidence="1 2" key="1">
    <citation type="submission" date="2017-09" db="EMBL/GenBank/DDBJ databases">
        <title>Bacterial strain isolated from the female urinary microbiota.</title>
        <authorList>
            <person name="Thomas-White K."/>
            <person name="Kumar N."/>
            <person name="Forster S."/>
            <person name="Putonti C."/>
            <person name="Lawley T."/>
            <person name="Wolfe A.J."/>
        </authorList>
    </citation>
    <scope>NUCLEOTIDE SEQUENCE [LARGE SCALE GENOMIC DNA]</scope>
    <source>
        <strain evidence="1 2">UMB0852</strain>
    </source>
</reference>
<dbReference type="Proteomes" id="UP000235682">
    <property type="component" value="Unassembled WGS sequence"/>
</dbReference>
<proteinExistence type="predicted"/>